<proteinExistence type="predicted"/>
<dbReference type="EMBL" id="QTTN01000007">
    <property type="protein sequence ID" value="REE88913.1"/>
    <property type="molecule type" value="Genomic_DNA"/>
</dbReference>
<sequence length="130" mass="15209">MTRQDDTKISLQARTELAQTEQADLFISIHYDAFQTNDVYGMTTYYNKSQDELMAQIIHDQLFESNIRTKVRGVQIGDYHVIRENMKPAILLELGYISNDREETRMKTKSFQEQVSTSITKGIVMYFKQL</sequence>
<dbReference type="Pfam" id="PF01520">
    <property type="entry name" value="Amidase_3"/>
    <property type="match status" value="1"/>
</dbReference>
<protein>
    <submittedName>
        <fullName evidence="2">N-acetylmuramoyl-L-alanine amidase</fullName>
    </submittedName>
</protein>
<dbReference type="PANTHER" id="PTHR30404:SF7">
    <property type="entry name" value="CELL WALL AMIDASE LYTH-RELATED"/>
    <property type="match status" value="1"/>
</dbReference>
<dbReference type="AlphaFoldDB" id="A0A3D9SFG3"/>
<dbReference type="PANTHER" id="PTHR30404">
    <property type="entry name" value="N-ACETYLMURAMOYL-L-ALANINE AMIDASE"/>
    <property type="match status" value="1"/>
</dbReference>
<dbReference type="CDD" id="cd02696">
    <property type="entry name" value="MurNAc-LAA"/>
    <property type="match status" value="1"/>
</dbReference>
<dbReference type="GO" id="GO:0008745">
    <property type="term" value="F:N-acetylmuramoyl-L-alanine amidase activity"/>
    <property type="evidence" value="ECO:0007669"/>
    <property type="project" value="InterPro"/>
</dbReference>
<dbReference type="InterPro" id="IPR002508">
    <property type="entry name" value="MurNAc-LAA_cat"/>
</dbReference>
<feature type="domain" description="MurNAc-LAA" evidence="1">
    <location>
        <begin position="15"/>
        <end position="124"/>
    </location>
</feature>
<comment type="caution">
    <text evidence="2">The sequence shown here is derived from an EMBL/GenBank/DDBJ whole genome shotgun (WGS) entry which is preliminary data.</text>
</comment>
<dbReference type="GO" id="GO:0009253">
    <property type="term" value="P:peptidoglycan catabolic process"/>
    <property type="evidence" value="ECO:0007669"/>
    <property type="project" value="InterPro"/>
</dbReference>
<keyword evidence="3" id="KW-1185">Reference proteome</keyword>
<dbReference type="SUPFAM" id="SSF53187">
    <property type="entry name" value="Zn-dependent exopeptidases"/>
    <property type="match status" value="1"/>
</dbReference>
<dbReference type="GO" id="GO:0030288">
    <property type="term" value="C:outer membrane-bounded periplasmic space"/>
    <property type="evidence" value="ECO:0007669"/>
    <property type="project" value="TreeGrafter"/>
</dbReference>
<evidence type="ECO:0000313" key="3">
    <source>
        <dbReference type="Proteomes" id="UP000256304"/>
    </source>
</evidence>
<dbReference type="Gene3D" id="3.40.630.40">
    <property type="entry name" value="Zn-dependent exopeptidases"/>
    <property type="match status" value="1"/>
</dbReference>
<dbReference type="InterPro" id="IPR050695">
    <property type="entry name" value="N-acetylmuramoyl_amidase_3"/>
</dbReference>
<dbReference type="Proteomes" id="UP000256304">
    <property type="component" value="Unassembled WGS sequence"/>
</dbReference>
<dbReference type="SMART" id="SM00646">
    <property type="entry name" value="Ami_3"/>
    <property type="match status" value="1"/>
</dbReference>
<name>A0A3D9SFG3_9BACL</name>
<organism evidence="2 3">
    <name type="scientific">Paenibacillus taihuensis</name>
    <dbReference type="NCBI Taxonomy" id="1156355"/>
    <lineage>
        <taxon>Bacteria</taxon>
        <taxon>Bacillati</taxon>
        <taxon>Bacillota</taxon>
        <taxon>Bacilli</taxon>
        <taxon>Bacillales</taxon>
        <taxon>Paenibacillaceae</taxon>
        <taxon>Paenibacillus</taxon>
    </lineage>
</organism>
<reference evidence="2 3" key="1">
    <citation type="submission" date="2018-08" db="EMBL/GenBank/DDBJ databases">
        <title>Genomic Encyclopedia of Type Strains, Phase III (KMG-III): the genomes of soil and plant-associated and newly described type strains.</title>
        <authorList>
            <person name="Whitman W."/>
        </authorList>
    </citation>
    <scope>NUCLEOTIDE SEQUENCE [LARGE SCALE GENOMIC DNA]</scope>
    <source>
        <strain evidence="2 3">CGMCC 1.10966</strain>
    </source>
</reference>
<evidence type="ECO:0000313" key="2">
    <source>
        <dbReference type="EMBL" id="REE88913.1"/>
    </source>
</evidence>
<accession>A0A3D9SFG3</accession>
<dbReference type="RefSeq" id="WP_245995887.1">
    <property type="nucleotide sequence ID" value="NZ_QTTN01000007.1"/>
</dbReference>
<evidence type="ECO:0000259" key="1">
    <source>
        <dbReference type="SMART" id="SM00646"/>
    </source>
</evidence>
<gene>
    <name evidence="2" type="ORF">A8990_1079</name>
</gene>